<dbReference type="Proteomes" id="UP000789396">
    <property type="component" value="Unassembled WGS sequence"/>
</dbReference>
<keyword evidence="1" id="KW-0812">Transmembrane</keyword>
<evidence type="ECO:0000256" key="1">
    <source>
        <dbReference type="SAM" id="Phobius"/>
    </source>
</evidence>
<feature type="transmembrane region" description="Helical" evidence="1">
    <location>
        <begin position="31"/>
        <end position="52"/>
    </location>
</feature>
<dbReference type="OrthoDB" id="10454297at2759"/>
<dbReference type="AlphaFoldDB" id="A0A9N9HMI4"/>
<evidence type="ECO:0000313" key="3">
    <source>
        <dbReference type="Proteomes" id="UP000789396"/>
    </source>
</evidence>
<accession>A0A9N9HMI4</accession>
<reference evidence="2" key="1">
    <citation type="submission" date="2021-06" db="EMBL/GenBank/DDBJ databases">
        <authorList>
            <person name="Kallberg Y."/>
            <person name="Tangrot J."/>
            <person name="Rosling A."/>
        </authorList>
    </citation>
    <scope>NUCLEOTIDE SEQUENCE</scope>
    <source>
        <strain evidence="2">IN212</strain>
    </source>
</reference>
<gene>
    <name evidence="2" type="ORF">RFULGI_LOCUS10200</name>
</gene>
<keyword evidence="1" id="KW-0472">Membrane</keyword>
<organism evidence="2 3">
    <name type="scientific">Racocetra fulgida</name>
    <dbReference type="NCBI Taxonomy" id="60492"/>
    <lineage>
        <taxon>Eukaryota</taxon>
        <taxon>Fungi</taxon>
        <taxon>Fungi incertae sedis</taxon>
        <taxon>Mucoromycota</taxon>
        <taxon>Glomeromycotina</taxon>
        <taxon>Glomeromycetes</taxon>
        <taxon>Diversisporales</taxon>
        <taxon>Gigasporaceae</taxon>
        <taxon>Racocetra</taxon>
    </lineage>
</organism>
<keyword evidence="3" id="KW-1185">Reference proteome</keyword>
<comment type="caution">
    <text evidence="2">The sequence shown here is derived from an EMBL/GenBank/DDBJ whole genome shotgun (WGS) entry which is preliminary data.</text>
</comment>
<dbReference type="EMBL" id="CAJVPZ010019723">
    <property type="protein sequence ID" value="CAG8695830.1"/>
    <property type="molecule type" value="Genomic_DNA"/>
</dbReference>
<evidence type="ECO:0000313" key="2">
    <source>
        <dbReference type="EMBL" id="CAG8695830.1"/>
    </source>
</evidence>
<protein>
    <submittedName>
        <fullName evidence="2">9605_t:CDS:1</fullName>
    </submittedName>
</protein>
<name>A0A9N9HMI4_9GLOM</name>
<feature type="non-terminal residue" evidence="2">
    <location>
        <position position="99"/>
    </location>
</feature>
<proteinExistence type="predicted"/>
<sequence length="99" mass="10809">MLEPKFPDILEFEFPDIKIPKFDFSDVGSSISTIVMIIVICMVVIIISYCLITVCAHCFRFDADGIDEEKCAATCQSASTTGVSGRNLAVRVLVAVMVV</sequence>
<keyword evidence="1" id="KW-1133">Transmembrane helix</keyword>